<reference evidence="3" key="1">
    <citation type="submission" date="2017-02" db="EMBL/GenBank/DDBJ databases">
        <authorList>
            <person name="Varghese N."/>
            <person name="Submissions S."/>
        </authorList>
    </citation>
    <scope>NUCLEOTIDE SEQUENCE [LARGE SCALE GENOMIC DNA]</scope>
    <source>
        <strain evidence="3">ATCC 27094</strain>
    </source>
</reference>
<evidence type="ECO:0000259" key="1">
    <source>
        <dbReference type="Pfam" id="PF24024"/>
    </source>
</evidence>
<gene>
    <name evidence="2" type="ORF">SAMN02745126_00365</name>
</gene>
<protein>
    <submittedName>
        <fullName evidence="2">Homoserine kinase type II</fullName>
    </submittedName>
</protein>
<dbReference type="RefSeq" id="WP_085932111.1">
    <property type="nucleotide sequence ID" value="NZ_FUWJ01000001.1"/>
</dbReference>
<keyword evidence="2" id="KW-0418">Kinase</keyword>
<organism evidence="2 3">
    <name type="scientific">Enhydrobacter aerosaccus</name>
    <dbReference type="NCBI Taxonomy" id="225324"/>
    <lineage>
        <taxon>Bacteria</taxon>
        <taxon>Pseudomonadati</taxon>
        <taxon>Pseudomonadota</taxon>
        <taxon>Alphaproteobacteria</taxon>
        <taxon>Hyphomicrobiales</taxon>
        <taxon>Enhydrobacter</taxon>
    </lineage>
</organism>
<keyword evidence="3" id="KW-1185">Reference proteome</keyword>
<dbReference type="InterPro" id="IPR055760">
    <property type="entry name" value="DUF7336"/>
</dbReference>
<evidence type="ECO:0000313" key="2">
    <source>
        <dbReference type="EMBL" id="SJZ32618.1"/>
    </source>
</evidence>
<dbReference type="GO" id="GO:0016301">
    <property type="term" value="F:kinase activity"/>
    <property type="evidence" value="ECO:0007669"/>
    <property type="project" value="UniProtKB-KW"/>
</dbReference>
<sequence>MKALYILHHYDQETYDNNDHEKIIGVYSTEEHAEQAIERLRDKPGFREFPERWFISRMVLDKDSAWTDGFVTMRSGFFEDTQ</sequence>
<evidence type="ECO:0000313" key="3">
    <source>
        <dbReference type="Proteomes" id="UP000190092"/>
    </source>
</evidence>
<dbReference type="Proteomes" id="UP000190092">
    <property type="component" value="Unassembled WGS sequence"/>
</dbReference>
<dbReference type="AlphaFoldDB" id="A0A1T4JR42"/>
<dbReference type="Pfam" id="PF24024">
    <property type="entry name" value="DUF7336"/>
    <property type="match status" value="1"/>
</dbReference>
<proteinExistence type="predicted"/>
<dbReference type="STRING" id="225324.SAMN02745126_00365"/>
<accession>A0A1T4JR42</accession>
<feature type="domain" description="DUF7336" evidence="1">
    <location>
        <begin position="4"/>
        <end position="43"/>
    </location>
</feature>
<name>A0A1T4JR42_9HYPH</name>
<dbReference type="EMBL" id="FUWJ01000001">
    <property type="protein sequence ID" value="SJZ32618.1"/>
    <property type="molecule type" value="Genomic_DNA"/>
</dbReference>
<keyword evidence="2" id="KW-0808">Transferase</keyword>